<dbReference type="AlphaFoldDB" id="A0A9X9X355"/>
<reference evidence="1" key="2">
    <citation type="journal article" date="2021" name="Syst. Appl. Microbiol.">
        <title>Roseomonas hellenica sp. nov., isolated from roots of wild-growing Alkanna tinctoria.</title>
        <authorList>
            <person name="Rat A."/>
            <person name="Naranjo H.D."/>
            <person name="Lebbe L."/>
            <person name="Cnockaert M."/>
            <person name="Krigas N."/>
            <person name="Grigoriadou K."/>
            <person name="Maloupa E."/>
            <person name="Willems A."/>
        </authorList>
    </citation>
    <scope>NUCLEOTIDE SEQUENCE</scope>
    <source>
        <strain evidence="1">LMG 31231</strain>
    </source>
</reference>
<gene>
    <name evidence="1" type="ORF">GXW76_21870</name>
</gene>
<evidence type="ECO:0000313" key="1">
    <source>
        <dbReference type="EMBL" id="MBR0673834.1"/>
    </source>
</evidence>
<dbReference type="EMBL" id="JAAEDM010000092">
    <property type="protein sequence ID" value="MBR0673834.1"/>
    <property type="molecule type" value="Genomic_DNA"/>
</dbReference>
<organism evidence="1 2">
    <name type="scientific">Neoroseomonas soli</name>
    <dbReference type="NCBI Taxonomy" id="1081025"/>
    <lineage>
        <taxon>Bacteria</taxon>
        <taxon>Pseudomonadati</taxon>
        <taxon>Pseudomonadota</taxon>
        <taxon>Alphaproteobacteria</taxon>
        <taxon>Acetobacterales</taxon>
        <taxon>Acetobacteraceae</taxon>
        <taxon>Neoroseomonas</taxon>
    </lineage>
</organism>
<accession>A0A9X9X355</accession>
<dbReference type="RefSeq" id="WP_211864234.1">
    <property type="nucleotide sequence ID" value="NZ_JAAEDM010000092.1"/>
</dbReference>
<name>A0A9X9X355_9PROT</name>
<sequence length="189" mass="20075">MTNITLKRAADIARAALDAANAIPLAAQVNLSIHVPDVAAAATQATRAFDEGLADYEALLQAHFAIRALIGAANARSGLDDLLARRANLEALEKKLAGIADKVGTARDTAENLAVANAGVASAKQRVAAGHDLYRGEEVVLPLVDRDRAERIAARRAEVRRERADIADAVAGASTSTPGSRWTRRPWRR</sequence>
<reference evidence="1" key="1">
    <citation type="submission" date="2020-01" db="EMBL/GenBank/DDBJ databases">
        <authorList>
            <person name="Rat A."/>
        </authorList>
    </citation>
    <scope>NUCLEOTIDE SEQUENCE</scope>
    <source>
        <strain evidence="1">LMG 31231</strain>
    </source>
</reference>
<proteinExistence type="predicted"/>
<dbReference type="Proteomes" id="UP001138751">
    <property type="component" value="Unassembled WGS sequence"/>
</dbReference>
<evidence type="ECO:0000313" key="2">
    <source>
        <dbReference type="Proteomes" id="UP001138751"/>
    </source>
</evidence>
<protein>
    <submittedName>
        <fullName evidence="1">Uncharacterized protein</fullName>
    </submittedName>
</protein>
<comment type="caution">
    <text evidence="1">The sequence shown here is derived from an EMBL/GenBank/DDBJ whole genome shotgun (WGS) entry which is preliminary data.</text>
</comment>
<keyword evidence="2" id="KW-1185">Reference proteome</keyword>